<dbReference type="AlphaFoldDB" id="A0A699SFQ7"/>
<evidence type="ECO:0000256" key="1">
    <source>
        <dbReference type="SAM" id="MobiDB-lite"/>
    </source>
</evidence>
<feature type="non-terminal residue" evidence="2">
    <location>
        <position position="1"/>
    </location>
</feature>
<gene>
    <name evidence="2" type="ORF">Tci_868454</name>
</gene>
<name>A0A699SFQ7_TANCI</name>
<organism evidence="2">
    <name type="scientific">Tanacetum cinerariifolium</name>
    <name type="common">Dalmatian daisy</name>
    <name type="synonym">Chrysanthemum cinerariifolium</name>
    <dbReference type="NCBI Taxonomy" id="118510"/>
    <lineage>
        <taxon>Eukaryota</taxon>
        <taxon>Viridiplantae</taxon>
        <taxon>Streptophyta</taxon>
        <taxon>Embryophyta</taxon>
        <taxon>Tracheophyta</taxon>
        <taxon>Spermatophyta</taxon>
        <taxon>Magnoliopsida</taxon>
        <taxon>eudicotyledons</taxon>
        <taxon>Gunneridae</taxon>
        <taxon>Pentapetalae</taxon>
        <taxon>asterids</taxon>
        <taxon>campanulids</taxon>
        <taxon>Asterales</taxon>
        <taxon>Asteraceae</taxon>
        <taxon>Asteroideae</taxon>
        <taxon>Anthemideae</taxon>
        <taxon>Anthemidinae</taxon>
        <taxon>Tanacetum</taxon>
    </lineage>
</organism>
<dbReference type="EMBL" id="BKCJ011160480">
    <property type="protein sequence ID" value="GFC96484.1"/>
    <property type="molecule type" value="Genomic_DNA"/>
</dbReference>
<comment type="caution">
    <text evidence="2">The sequence shown here is derived from an EMBL/GenBank/DDBJ whole genome shotgun (WGS) entry which is preliminary data.</text>
</comment>
<accession>A0A699SFQ7</accession>
<sequence length="66" mass="7777">EEGSFDLIPRTPEGSKEESNDEEDQELRLSEEARIQKEEEADELYREFIDVVVRDKHAKPDQRCRG</sequence>
<feature type="region of interest" description="Disordered" evidence="1">
    <location>
        <begin position="1"/>
        <end position="28"/>
    </location>
</feature>
<protein>
    <submittedName>
        <fullName evidence="2">Uncharacterized protein</fullName>
    </submittedName>
</protein>
<evidence type="ECO:0000313" key="2">
    <source>
        <dbReference type="EMBL" id="GFC96484.1"/>
    </source>
</evidence>
<reference evidence="2" key="1">
    <citation type="journal article" date="2019" name="Sci. Rep.">
        <title>Draft genome of Tanacetum cinerariifolium, the natural source of mosquito coil.</title>
        <authorList>
            <person name="Yamashiro T."/>
            <person name="Shiraishi A."/>
            <person name="Satake H."/>
            <person name="Nakayama K."/>
        </authorList>
    </citation>
    <scope>NUCLEOTIDE SEQUENCE</scope>
</reference>
<proteinExistence type="predicted"/>